<dbReference type="EMBL" id="CAJZBQ010000062">
    <property type="protein sequence ID" value="CAG9335720.1"/>
    <property type="molecule type" value="Genomic_DNA"/>
</dbReference>
<protein>
    <submittedName>
        <fullName evidence="1">Uncharacterized protein</fullName>
    </submittedName>
</protein>
<organism evidence="1 2">
    <name type="scientific">Blepharisma stoltei</name>
    <dbReference type="NCBI Taxonomy" id="1481888"/>
    <lineage>
        <taxon>Eukaryota</taxon>
        <taxon>Sar</taxon>
        <taxon>Alveolata</taxon>
        <taxon>Ciliophora</taxon>
        <taxon>Postciliodesmatophora</taxon>
        <taxon>Heterotrichea</taxon>
        <taxon>Heterotrichida</taxon>
        <taxon>Blepharismidae</taxon>
        <taxon>Blepharisma</taxon>
    </lineage>
</organism>
<proteinExistence type="predicted"/>
<evidence type="ECO:0000313" key="2">
    <source>
        <dbReference type="Proteomes" id="UP001162131"/>
    </source>
</evidence>
<evidence type="ECO:0000313" key="1">
    <source>
        <dbReference type="EMBL" id="CAG9335720.1"/>
    </source>
</evidence>
<dbReference type="Proteomes" id="UP001162131">
    <property type="component" value="Unassembled WGS sequence"/>
</dbReference>
<comment type="caution">
    <text evidence="1">The sequence shown here is derived from an EMBL/GenBank/DDBJ whole genome shotgun (WGS) entry which is preliminary data.</text>
</comment>
<accession>A0AAU9KIZ8</accession>
<keyword evidence="2" id="KW-1185">Reference proteome</keyword>
<gene>
    <name evidence="1" type="ORF">BSTOLATCC_MIC64183</name>
</gene>
<sequence>MQEQVPSVFATPFLVSQQNLHDVALLQVLHPLPHATHVSAFKKYPELHVQKPWSLKLWLGSVQPQTPFLRVEKVLVS</sequence>
<dbReference type="AlphaFoldDB" id="A0AAU9KIZ8"/>
<reference evidence="1" key="1">
    <citation type="submission" date="2021-09" db="EMBL/GenBank/DDBJ databases">
        <authorList>
            <consortium name="AG Swart"/>
            <person name="Singh M."/>
            <person name="Singh A."/>
            <person name="Seah K."/>
            <person name="Emmerich C."/>
        </authorList>
    </citation>
    <scope>NUCLEOTIDE SEQUENCE</scope>
    <source>
        <strain evidence="1">ATCC30299</strain>
    </source>
</reference>
<name>A0AAU9KIZ8_9CILI</name>